<dbReference type="PANTHER" id="PTHR43857:SF1">
    <property type="entry name" value="YJGH FAMILY PROTEIN"/>
    <property type="match status" value="1"/>
</dbReference>
<dbReference type="Pfam" id="PF01042">
    <property type="entry name" value="Ribonuc_L-PSP"/>
    <property type="match status" value="1"/>
</dbReference>
<evidence type="ECO:0000313" key="1">
    <source>
        <dbReference type="EMBL" id="MFC4352580.1"/>
    </source>
</evidence>
<dbReference type="GO" id="GO:0016787">
    <property type="term" value="F:hydrolase activity"/>
    <property type="evidence" value="ECO:0007669"/>
    <property type="project" value="UniProtKB-KW"/>
</dbReference>
<dbReference type="Gene3D" id="3.30.1330.40">
    <property type="entry name" value="RutC-like"/>
    <property type="match status" value="1"/>
</dbReference>
<dbReference type="EC" id="3.5.-.-" evidence="1"/>
<name>A0ABV8UMZ4_9PROT</name>
<dbReference type="PANTHER" id="PTHR43857">
    <property type="entry name" value="BLR7761 PROTEIN"/>
    <property type="match status" value="1"/>
</dbReference>
<reference evidence="2" key="1">
    <citation type="journal article" date="2019" name="Int. J. Syst. Evol. Microbiol.">
        <title>The Global Catalogue of Microorganisms (GCM) 10K type strain sequencing project: providing services to taxonomists for standard genome sequencing and annotation.</title>
        <authorList>
            <consortium name="The Broad Institute Genomics Platform"/>
            <consortium name="The Broad Institute Genome Sequencing Center for Infectious Disease"/>
            <person name="Wu L."/>
            <person name="Ma J."/>
        </authorList>
    </citation>
    <scope>NUCLEOTIDE SEQUENCE [LARGE SCALE GENOMIC DNA]</scope>
    <source>
        <strain evidence="2">CECT 8472</strain>
    </source>
</reference>
<proteinExistence type="predicted"/>
<dbReference type="SUPFAM" id="SSF55298">
    <property type="entry name" value="YjgF-like"/>
    <property type="match status" value="1"/>
</dbReference>
<dbReference type="EMBL" id="JBHSCW010000007">
    <property type="protein sequence ID" value="MFC4352580.1"/>
    <property type="molecule type" value="Genomic_DNA"/>
</dbReference>
<gene>
    <name evidence="1" type="ORF">ACFOW6_13595</name>
</gene>
<keyword evidence="2" id="KW-1185">Reference proteome</keyword>
<evidence type="ECO:0000313" key="2">
    <source>
        <dbReference type="Proteomes" id="UP001595799"/>
    </source>
</evidence>
<accession>A0ABV8UMZ4</accession>
<dbReference type="Proteomes" id="UP001595799">
    <property type="component" value="Unassembled WGS sequence"/>
</dbReference>
<dbReference type="InterPro" id="IPR035959">
    <property type="entry name" value="RutC-like_sf"/>
</dbReference>
<organism evidence="1 2">
    <name type="scientific">Fodinicurvata halophila</name>
    <dbReference type="NCBI Taxonomy" id="1419723"/>
    <lineage>
        <taxon>Bacteria</taxon>
        <taxon>Pseudomonadati</taxon>
        <taxon>Pseudomonadota</taxon>
        <taxon>Alphaproteobacteria</taxon>
        <taxon>Rhodospirillales</taxon>
        <taxon>Rhodovibrionaceae</taxon>
        <taxon>Fodinicurvata</taxon>
    </lineage>
</organism>
<dbReference type="InterPro" id="IPR006175">
    <property type="entry name" value="YjgF/YER057c/UK114"/>
</dbReference>
<comment type="caution">
    <text evidence="1">The sequence shown here is derived from an EMBL/GenBank/DDBJ whole genome shotgun (WGS) entry which is preliminary data.</text>
</comment>
<protein>
    <submittedName>
        <fullName evidence="1">RidA family protein</fullName>
        <ecNumber evidence="1">3.5.-.-</ecNumber>
    </submittedName>
</protein>
<sequence>MTFSNPEGMAPPLAHYSHTAEVPAGARWLVVSGQVGVQPDGTIAEDIAAQSEWTWRNLLTCLQAAGMGVPDIVKVGHFLVHPADFPAYAEVRGRYLGDHKPASTLLYVQGLVKPELRVEVEVTAARMD</sequence>
<dbReference type="RefSeq" id="WP_382422931.1">
    <property type="nucleotide sequence ID" value="NZ_JBHSCW010000007.1"/>
</dbReference>
<keyword evidence="1" id="KW-0378">Hydrolase</keyword>